<keyword evidence="1" id="KW-1133">Transmembrane helix</keyword>
<feature type="transmembrane region" description="Helical" evidence="1">
    <location>
        <begin position="21"/>
        <end position="44"/>
    </location>
</feature>
<proteinExistence type="predicted"/>
<name>A0A420WLY5_9PROT</name>
<reference evidence="2 3" key="1">
    <citation type="submission" date="2018-10" db="EMBL/GenBank/DDBJ databases">
        <title>Genomic Encyclopedia of Type Strains, Phase IV (KMG-IV): sequencing the most valuable type-strain genomes for metagenomic binning, comparative biology and taxonomic classification.</title>
        <authorList>
            <person name="Goeker M."/>
        </authorList>
    </citation>
    <scope>NUCLEOTIDE SEQUENCE [LARGE SCALE GENOMIC DNA]</scope>
    <source>
        <strain evidence="2 3">DSM 22008</strain>
    </source>
</reference>
<gene>
    <name evidence="2" type="ORF">DES40_1227</name>
</gene>
<keyword evidence="1" id="KW-0812">Transmembrane</keyword>
<sequence length="1363" mass="148907">MSNFSQGKPSTARPAAWTRRVLIGTTGLGLIAGIGLTPIGRLVISKAVNITPSAVAYPAQFQKFFADPRASRTYVPPQYNPHYNGHGPVLQRFEVPTQVPAYGPVSYPVQPIPMQALPQRLPQRPLQRLQQRPVQMPVGLNNPAAGSVYVPAGHNPFLGRQGPALTRFAVPQNLPQHNGPVQHPHPYGAMPQAYGIAPQGSQSRSHFRMSVDGQHITGDGFEEGLGQVRADQALARANIQVRVDGLDVKPWLNVGTLNDSVHVPRGGPVQFLSYSNYDAYIAHSEVLVFAAPVEGSEALSKTTRPKDAETDKPLYVVPLDKYGRGQVFMAPQTPAKLIYQLRVYDREGRFDETKPKTLMLSNEPYQGPDSLGGLGAYGKDATQTRNIRVRGGAITVNGSHVPAGVSPHVFGRPVPTDADGQFVVQQILPFGKAPVHVHLTGPYGQDLTFHRNVDIKDTDLFYVALGDLTVGKSRAIGLADLTDASDDFDSVEIMGRGAFYLKGRIKGETLITASLDTGEASIDDLLSNLDDKDPRQLLRRLDSDAYYPVYGDNSTTREDAPTQGRFYVRLEKDDSTLMWGNFATAVTGTEIAQLDRGLYGGLANYKSLDTTRFGERRGQATVFAADPGTLAGRDEFRGTGGSLYYIQRQDITVGSERLRIEVRDKLTGLVLETRDLTAYEDYTVDYLQGRILLNEPLQSTVSDNQVVRTGGLSGHEAYLVARYEYTPGVADISGFTVGGRASQWFGDHLRVGTTMQREKTGTADQTVLAADVLLRASETSYLKGEFGVSEGPGFDEARSSDGGFIFDSVNAPGVRGEKAEAYRVEGQLDLADMARGPRPYTAKIKGTYEHQEAGYSGQGRIGYGEVTRAEAGFDGSLGDSTRVSLQYDELSSEERGKRKSFYADLTQKITNSFAIAAGIRRSDQDPSTISNLSADSPRGIGARTDATAELRFEPSDELSVRAFYQDTLERDAGRASANRYGAGADVRLNQHMRLSGEVSEGDGGIGASAQLNYQNPEGAEYYIGYALSTDDQDDLSTVPRESYSSYGTITAGARRRYNDALSIYGEEKLSFGQTGQNLTHAYGVDFRPNALWAFGVSAEVGNIQDDINGDFDREAFAFSSAFTGEALRIATNVEARFERGVLNAQNRDRNSYFLRNTLAYKAGRDFELLGRFNLATSESDQSSILDADFIEGVVGVAYRPVFHDRFNALAKYTFFEDLSPADQGLNDAGNRSQITARQRSHIASLDGTYDLTNRLSLGAKLAYRLGEVETVRGSNEFYDSEAGLAILRADLHIMNEWDAFMEGRYLTASLADDARTGSLFGLHRHIGDKMKIGGGYSFSTFSDDLTDFENDSDGWFINLVGKL</sequence>
<dbReference type="OrthoDB" id="9773411at2"/>
<comment type="caution">
    <text evidence="2">The sequence shown here is derived from an EMBL/GenBank/DDBJ whole genome shotgun (WGS) entry which is preliminary data.</text>
</comment>
<evidence type="ECO:0000256" key="1">
    <source>
        <dbReference type="SAM" id="Phobius"/>
    </source>
</evidence>
<accession>A0A420WLY5</accession>
<organism evidence="2 3">
    <name type="scientific">Litorimonas taeanensis</name>
    <dbReference type="NCBI Taxonomy" id="568099"/>
    <lineage>
        <taxon>Bacteria</taxon>
        <taxon>Pseudomonadati</taxon>
        <taxon>Pseudomonadota</taxon>
        <taxon>Alphaproteobacteria</taxon>
        <taxon>Maricaulales</taxon>
        <taxon>Robiginitomaculaceae</taxon>
    </lineage>
</organism>
<protein>
    <submittedName>
        <fullName evidence="2">Uncharacterized protein</fullName>
    </submittedName>
</protein>
<evidence type="ECO:0000313" key="3">
    <source>
        <dbReference type="Proteomes" id="UP000282211"/>
    </source>
</evidence>
<keyword evidence="3" id="KW-1185">Reference proteome</keyword>
<dbReference type="RefSeq" id="WP_121099630.1">
    <property type="nucleotide sequence ID" value="NZ_RBII01000001.1"/>
</dbReference>
<dbReference type="Proteomes" id="UP000282211">
    <property type="component" value="Unassembled WGS sequence"/>
</dbReference>
<evidence type="ECO:0000313" key="2">
    <source>
        <dbReference type="EMBL" id="RKQ71895.1"/>
    </source>
</evidence>
<dbReference type="InParanoid" id="A0A420WLY5"/>
<keyword evidence="1" id="KW-0472">Membrane</keyword>
<dbReference type="EMBL" id="RBII01000001">
    <property type="protein sequence ID" value="RKQ71895.1"/>
    <property type="molecule type" value="Genomic_DNA"/>
</dbReference>